<feature type="compositionally biased region" description="Basic residues" evidence="1">
    <location>
        <begin position="123"/>
        <end position="140"/>
    </location>
</feature>
<name>A0ABN9SE22_9DINO</name>
<feature type="region of interest" description="Disordered" evidence="1">
    <location>
        <begin position="107"/>
        <end position="140"/>
    </location>
</feature>
<evidence type="ECO:0000313" key="3">
    <source>
        <dbReference type="Proteomes" id="UP001189429"/>
    </source>
</evidence>
<gene>
    <name evidence="2" type="ORF">PCOR1329_LOCUS28887</name>
</gene>
<accession>A0ABN9SE22</accession>
<comment type="caution">
    <text evidence="2">The sequence shown here is derived from an EMBL/GenBank/DDBJ whole genome shotgun (WGS) entry which is preliminary data.</text>
</comment>
<evidence type="ECO:0000256" key="1">
    <source>
        <dbReference type="SAM" id="MobiDB-lite"/>
    </source>
</evidence>
<proteinExistence type="predicted"/>
<evidence type="ECO:0000313" key="2">
    <source>
        <dbReference type="EMBL" id="CAK0830177.1"/>
    </source>
</evidence>
<sequence length="140" mass="15313">MHWRSPQRSTHDSRVRLFCPPPLRRESFWPKPPPGTQAAILRPAPLTARKTAEAMAPRRSAPLTLVALGLLAAAPLPRLGFLGGTAAGRRRGAVARGAFDSGKVNVGVELDTDVPPPPQPARPMRRGVHRRHQRLPRGRL</sequence>
<keyword evidence="3" id="KW-1185">Reference proteome</keyword>
<dbReference type="Proteomes" id="UP001189429">
    <property type="component" value="Unassembled WGS sequence"/>
</dbReference>
<organism evidence="2 3">
    <name type="scientific">Prorocentrum cordatum</name>
    <dbReference type="NCBI Taxonomy" id="2364126"/>
    <lineage>
        <taxon>Eukaryota</taxon>
        <taxon>Sar</taxon>
        <taxon>Alveolata</taxon>
        <taxon>Dinophyceae</taxon>
        <taxon>Prorocentrales</taxon>
        <taxon>Prorocentraceae</taxon>
        <taxon>Prorocentrum</taxon>
    </lineage>
</organism>
<reference evidence="2" key="1">
    <citation type="submission" date="2023-10" db="EMBL/GenBank/DDBJ databases">
        <authorList>
            <person name="Chen Y."/>
            <person name="Shah S."/>
            <person name="Dougan E. K."/>
            <person name="Thang M."/>
            <person name="Chan C."/>
        </authorList>
    </citation>
    <scope>NUCLEOTIDE SEQUENCE [LARGE SCALE GENOMIC DNA]</scope>
</reference>
<protein>
    <submittedName>
        <fullName evidence="2">Uncharacterized protein</fullName>
    </submittedName>
</protein>
<dbReference type="EMBL" id="CAUYUJ010010757">
    <property type="protein sequence ID" value="CAK0830177.1"/>
    <property type="molecule type" value="Genomic_DNA"/>
</dbReference>